<evidence type="ECO:0000313" key="3">
    <source>
        <dbReference type="EMBL" id="CAB1418181.1"/>
    </source>
</evidence>
<keyword evidence="4" id="KW-1185">Reference proteome</keyword>
<protein>
    <recommendedName>
        <fullName evidence="2">DUF4685 domain-containing protein</fullName>
    </recommendedName>
</protein>
<evidence type="ECO:0000256" key="1">
    <source>
        <dbReference type="SAM" id="MobiDB-lite"/>
    </source>
</evidence>
<feature type="region of interest" description="Disordered" evidence="1">
    <location>
        <begin position="213"/>
        <end position="310"/>
    </location>
</feature>
<dbReference type="Proteomes" id="UP001153269">
    <property type="component" value="Unassembled WGS sequence"/>
</dbReference>
<feature type="compositionally biased region" description="Polar residues" evidence="1">
    <location>
        <begin position="299"/>
        <end position="310"/>
    </location>
</feature>
<dbReference type="AlphaFoldDB" id="A0A9N7TTH4"/>
<evidence type="ECO:0000259" key="2">
    <source>
        <dbReference type="Pfam" id="PF15737"/>
    </source>
</evidence>
<comment type="caution">
    <text evidence="3">The sequence shown here is derived from an EMBL/GenBank/DDBJ whole genome shotgun (WGS) entry which is preliminary data.</text>
</comment>
<feature type="compositionally biased region" description="Basic and acidic residues" evidence="1">
    <location>
        <begin position="226"/>
        <end position="244"/>
    </location>
</feature>
<feature type="region of interest" description="Disordered" evidence="1">
    <location>
        <begin position="346"/>
        <end position="368"/>
    </location>
</feature>
<name>A0A9N7TTH4_PLEPL</name>
<feature type="region of interest" description="Disordered" evidence="1">
    <location>
        <begin position="38"/>
        <end position="95"/>
    </location>
</feature>
<feature type="compositionally biased region" description="Low complexity" evidence="1">
    <location>
        <begin position="358"/>
        <end position="368"/>
    </location>
</feature>
<proteinExistence type="predicted"/>
<evidence type="ECO:0000313" key="4">
    <source>
        <dbReference type="Proteomes" id="UP001153269"/>
    </source>
</evidence>
<organism evidence="3 4">
    <name type="scientific">Pleuronectes platessa</name>
    <name type="common">European plaice</name>
    <dbReference type="NCBI Taxonomy" id="8262"/>
    <lineage>
        <taxon>Eukaryota</taxon>
        <taxon>Metazoa</taxon>
        <taxon>Chordata</taxon>
        <taxon>Craniata</taxon>
        <taxon>Vertebrata</taxon>
        <taxon>Euteleostomi</taxon>
        <taxon>Actinopterygii</taxon>
        <taxon>Neopterygii</taxon>
        <taxon>Teleostei</taxon>
        <taxon>Neoteleostei</taxon>
        <taxon>Acanthomorphata</taxon>
        <taxon>Carangaria</taxon>
        <taxon>Pleuronectiformes</taxon>
        <taxon>Pleuronectoidei</taxon>
        <taxon>Pleuronectidae</taxon>
        <taxon>Pleuronectes</taxon>
    </lineage>
</organism>
<dbReference type="InterPro" id="IPR032756">
    <property type="entry name" value="DUF4685"/>
</dbReference>
<feature type="domain" description="DUF4685" evidence="2">
    <location>
        <begin position="1"/>
        <end position="91"/>
    </location>
</feature>
<dbReference type="EMBL" id="CADEAL010000309">
    <property type="protein sequence ID" value="CAB1418181.1"/>
    <property type="molecule type" value="Genomic_DNA"/>
</dbReference>
<accession>A0A9N7TTH4</accession>
<sequence>MKRRCVPLRGDHNLLTPDTHALSGVRNCPVIRVRLEGVASHSGHQRDLSSSKSAVGSTRRRPASSTRRLRFEDETETEAESRYQERQQQRRWAGQQGTSVLVSRLNLNLYVSGQAGPPVPVDRGRSLSRPHVNLRTEPIRETYIGPVTPQNKSPCRGGGAERVTNIQMRSRTYEGTPTTDLPINPYAPDQLTTPAFICPSPSSPPLVMSVMTSQSAGLNGSEEEQDLNHDQDTQGRPEGLEPNKELQSVAEPRDQSPCVEVEEGGGIRRMKNSSSSSSSSSSSGTSPEATAERPAPPIQESSRNGRVNQPIRTKLYTSLPEQFSSREEPSRLSLRRLLSSVRLGRTRTSSLDRHSIRSRPSALDPAPSSLLSLGSPFFQFRKVLSVQSVVSGQKKRDGDYRPAADT</sequence>
<gene>
    <name evidence="3" type="ORF">PLEPLA_LOCUS6003</name>
</gene>
<dbReference type="Pfam" id="PF15737">
    <property type="entry name" value="DUF4685"/>
    <property type="match status" value="1"/>
</dbReference>
<feature type="compositionally biased region" description="Basic and acidic residues" evidence="1">
    <location>
        <begin position="79"/>
        <end position="88"/>
    </location>
</feature>
<reference evidence="3" key="1">
    <citation type="submission" date="2020-03" db="EMBL/GenBank/DDBJ databases">
        <authorList>
            <person name="Weist P."/>
        </authorList>
    </citation>
    <scope>NUCLEOTIDE SEQUENCE</scope>
</reference>
<feature type="compositionally biased region" description="Low complexity" evidence="1">
    <location>
        <begin position="273"/>
        <end position="283"/>
    </location>
</feature>